<comment type="caution">
    <text evidence="10">The sequence shown here is derived from an EMBL/GenBank/DDBJ whole genome shotgun (WGS) entry which is preliminary data.</text>
</comment>
<dbReference type="InterPro" id="IPR016032">
    <property type="entry name" value="Sig_transdc_resp-reg_C-effctor"/>
</dbReference>
<evidence type="ECO:0000256" key="4">
    <source>
        <dbReference type="ARBA" id="ARBA00023125"/>
    </source>
</evidence>
<protein>
    <recommendedName>
        <fullName evidence="8">HTH-type transcriptional regulator MalT</fullName>
    </recommendedName>
    <alternativeName>
        <fullName evidence="8">ATP-dependent transcriptional activator MalT</fullName>
    </alternativeName>
</protein>
<name>A0ABS7YLN3_9VIBR</name>
<dbReference type="InterPro" id="IPR000792">
    <property type="entry name" value="Tscrpt_reg_LuxR_C"/>
</dbReference>
<keyword evidence="4 8" id="KW-0238">DNA-binding</keyword>
<proteinExistence type="inferred from homology"/>
<comment type="similarity">
    <text evidence="8">Belongs to the MalT family.</text>
</comment>
<accession>A0ABS7YLN3</accession>
<evidence type="ECO:0000256" key="8">
    <source>
        <dbReference type="HAMAP-Rule" id="MF_01247"/>
    </source>
</evidence>
<keyword evidence="3 8" id="KW-0805">Transcription regulation</keyword>
<dbReference type="InterPro" id="IPR011990">
    <property type="entry name" value="TPR-like_helical_dom_sf"/>
</dbReference>
<dbReference type="InterPro" id="IPR059106">
    <property type="entry name" value="WHD_MalT"/>
</dbReference>
<dbReference type="CDD" id="cd06170">
    <property type="entry name" value="LuxR_C_like"/>
    <property type="match status" value="1"/>
</dbReference>
<dbReference type="Gene3D" id="3.40.50.300">
    <property type="entry name" value="P-loop containing nucleotide triphosphate hydrolases"/>
    <property type="match status" value="1"/>
</dbReference>
<dbReference type="PRINTS" id="PR00038">
    <property type="entry name" value="HTHLUXR"/>
</dbReference>
<sequence length="927" mass="106387">MWIPSKLSQPEHQNNTIERPRILELLTQAAQSKLVLFRSPAGYGKTTMVLDWLNHNEQVGWFSIDESDNDSYRFVNYFVRALNKASNNSCLDTQMLVERHQYASLTALFASLLAELDNFQQHAYLVLDDYHQINNDELHEAMRFFLKHVSHHITIVITSRVLPPLGTANLRVRDQMIEVNHQQLAFDVDETIRFMQLRTGEKLSENCAGRLCEYIEGWPSALQLVALQNKQSNTANWLNALKAPPAGSSHFQLADYSLQSLPLDHAHLWDYLMEEVFSRIDPATQTFLMQCSVLEYFTASMASTITGCSDSLSKIEQLIRTGLFIWPMSTIPAHHRGKEEWFRFHHLFAEFLNHQRKAKMANKEAKLHRLAAQAWLEEHNPNLALCHASFAQDIAVQTEILKHYGWAMFNQGALEALEHGINALDEDTLYREPSLCLMQAWLAQSQHRYDEVESLLQQADHHMQRLDVHPTEKEQAEFNALKAQIAINQNQPESALTLAEQTLSVLDSTIYQSRIVATSVVGEVNHVLGDLSRGLSMMQQTEKLARQYQVYPQALWAMAQQSEILLAQGYSQAAYDIQDTALLFIQEHQLQQLPLHEFLLRIRGQLLWCWNRLDEAQESAYKGLDVLGDEMNSKHLHCYSLLALIALTRGEMDKAGRFIDEIQQRLQTSTYHVDWTAHASLVQLLYWQNNDDQQSIQQWLENADCPAHGSNHFTQLQWRNIARAHMALGQFSQAQAALDFIQNEAQHYQLTTDTNRNWVVQAGLAQRQKKKALATQALEHALTLTVQNGMMGNYLLDSEELAPALERALQSTKLSDIARHRGSQILQNMLNVRNKRSIHFDEDFIHQLMNRTDTPEMIRKSPLTQREWQVLGLIYSGLSNEQIAQEMDVAGTTVKTHIRNLYQKLNISNRRQALTTAEKLVEMMGYA</sequence>
<dbReference type="Gene3D" id="1.10.10.10">
    <property type="entry name" value="Winged helix-like DNA-binding domain superfamily/Winged helix DNA-binding domain"/>
    <property type="match status" value="1"/>
</dbReference>
<evidence type="ECO:0000259" key="9">
    <source>
        <dbReference type="PROSITE" id="PS50043"/>
    </source>
</evidence>
<dbReference type="HAMAP" id="MF_01247">
    <property type="entry name" value="HTH_type_MalT"/>
    <property type="match status" value="1"/>
</dbReference>
<dbReference type="SUPFAM" id="SSF48452">
    <property type="entry name" value="TPR-like"/>
    <property type="match status" value="1"/>
</dbReference>
<comment type="subunit">
    <text evidence="8">Monomer in solution. Oligomerizes to an active state in the presence of the positive effectors ATP and maltotriose.</text>
</comment>
<organism evidence="10 11">
    <name type="scientific">Vibrio tritonius</name>
    <dbReference type="NCBI Taxonomy" id="1435069"/>
    <lineage>
        <taxon>Bacteria</taxon>
        <taxon>Pseudomonadati</taxon>
        <taxon>Pseudomonadota</taxon>
        <taxon>Gammaproteobacteria</taxon>
        <taxon>Vibrionales</taxon>
        <taxon>Vibrionaceae</taxon>
        <taxon>Vibrio</taxon>
    </lineage>
</organism>
<dbReference type="InterPro" id="IPR027417">
    <property type="entry name" value="P-loop_NTPase"/>
</dbReference>
<dbReference type="Proteomes" id="UP001199044">
    <property type="component" value="Unassembled WGS sequence"/>
</dbReference>
<evidence type="ECO:0000256" key="3">
    <source>
        <dbReference type="ARBA" id="ARBA00023015"/>
    </source>
</evidence>
<dbReference type="SUPFAM" id="SSF52540">
    <property type="entry name" value="P-loop containing nucleoside triphosphate hydrolases"/>
    <property type="match status" value="1"/>
</dbReference>
<dbReference type="SMART" id="SM00421">
    <property type="entry name" value="HTH_LUXR"/>
    <property type="match status" value="1"/>
</dbReference>
<keyword evidence="7 8" id="KW-0119">Carbohydrate metabolism</keyword>
<keyword evidence="1 8" id="KW-0547">Nucleotide-binding</keyword>
<dbReference type="RefSeq" id="WP_225250570.1">
    <property type="nucleotide sequence ID" value="NZ_JAIWIU010000064.1"/>
</dbReference>
<dbReference type="PANTHER" id="PTHR44688:SF16">
    <property type="entry name" value="DNA-BINDING TRANSCRIPTIONAL ACTIVATOR DEVR_DOSR"/>
    <property type="match status" value="1"/>
</dbReference>
<dbReference type="InterPro" id="IPR036388">
    <property type="entry name" value="WH-like_DNA-bd_sf"/>
</dbReference>
<keyword evidence="5 8" id="KW-0010">Activator</keyword>
<dbReference type="EMBL" id="JAIWIU010000064">
    <property type="protein sequence ID" value="MCA2016592.1"/>
    <property type="molecule type" value="Genomic_DNA"/>
</dbReference>
<dbReference type="Pfam" id="PF00196">
    <property type="entry name" value="GerE"/>
    <property type="match status" value="1"/>
</dbReference>
<feature type="domain" description="HTH luxR-type" evidence="9">
    <location>
        <begin position="856"/>
        <end position="921"/>
    </location>
</feature>
<comment type="activity regulation">
    <text evidence="8">Activated by ATP and maltotriose, which are both required for DNA binding.</text>
</comment>
<evidence type="ECO:0000313" key="10">
    <source>
        <dbReference type="EMBL" id="MCA2016592.1"/>
    </source>
</evidence>
<dbReference type="InterPro" id="IPR041617">
    <property type="entry name" value="TPR_MalT"/>
</dbReference>
<evidence type="ECO:0000256" key="2">
    <source>
        <dbReference type="ARBA" id="ARBA00022840"/>
    </source>
</evidence>
<evidence type="ECO:0000256" key="5">
    <source>
        <dbReference type="ARBA" id="ARBA00023159"/>
    </source>
</evidence>
<feature type="binding site" evidence="8">
    <location>
        <begin position="39"/>
        <end position="46"/>
    </location>
    <ligand>
        <name>ATP</name>
        <dbReference type="ChEBI" id="CHEBI:30616"/>
    </ligand>
</feature>
<reference evidence="11" key="1">
    <citation type="submission" date="2023-07" db="EMBL/GenBank/DDBJ databases">
        <title>Molecular identification of indigenous halophilic bacteria isolated from red sea cost, biodegradation of synthetic dyes and assessment of degraded metabolite toxicity.</title>
        <authorList>
            <person name="Chaieb K."/>
            <person name="Altayb H.N."/>
        </authorList>
    </citation>
    <scope>NUCLEOTIDE SEQUENCE [LARGE SCALE GENOMIC DNA]</scope>
    <source>
        <strain evidence="11">K20</strain>
    </source>
</reference>
<evidence type="ECO:0000256" key="7">
    <source>
        <dbReference type="ARBA" id="ARBA00023277"/>
    </source>
</evidence>
<gene>
    <name evidence="8 10" type="primary">malT</name>
    <name evidence="10" type="ORF">LDJ79_10765</name>
</gene>
<dbReference type="PANTHER" id="PTHR44688">
    <property type="entry name" value="DNA-BINDING TRANSCRIPTIONAL ACTIVATOR DEVR_DOSR"/>
    <property type="match status" value="1"/>
</dbReference>
<keyword evidence="6 8" id="KW-0804">Transcription</keyword>
<evidence type="ECO:0000256" key="1">
    <source>
        <dbReference type="ARBA" id="ARBA00022741"/>
    </source>
</evidence>
<dbReference type="PROSITE" id="PS00622">
    <property type="entry name" value="HTH_LUXR_1"/>
    <property type="match status" value="1"/>
</dbReference>
<dbReference type="SUPFAM" id="SSF46894">
    <property type="entry name" value="C-terminal effector domain of the bipartite response regulators"/>
    <property type="match status" value="1"/>
</dbReference>
<comment type="function">
    <text evidence="8">Positively regulates the transcription of the maltose regulon whose gene products are responsible for uptake and catabolism of malto-oligosaccharides. Specifically binds to the promoter region of its target genes, recognizing a short DNA motif called the MalT box.</text>
</comment>
<dbReference type="InterPro" id="IPR023768">
    <property type="entry name" value="Tscrpt_reg_HTH_MalT"/>
</dbReference>
<evidence type="ECO:0000256" key="6">
    <source>
        <dbReference type="ARBA" id="ARBA00023163"/>
    </source>
</evidence>
<evidence type="ECO:0000313" key="11">
    <source>
        <dbReference type="Proteomes" id="UP001199044"/>
    </source>
</evidence>
<dbReference type="NCBIfam" id="NF003420">
    <property type="entry name" value="PRK04841.1"/>
    <property type="match status" value="1"/>
</dbReference>
<dbReference type="Pfam" id="PF25873">
    <property type="entry name" value="WHD_MalT"/>
    <property type="match status" value="1"/>
</dbReference>
<keyword evidence="11" id="KW-1185">Reference proteome</keyword>
<dbReference type="PROSITE" id="PS50043">
    <property type="entry name" value="HTH_LUXR_2"/>
    <property type="match status" value="1"/>
</dbReference>
<dbReference type="Gene3D" id="1.25.40.10">
    <property type="entry name" value="Tetratricopeptide repeat domain"/>
    <property type="match status" value="1"/>
</dbReference>
<keyword evidence="2 8" id="KW-0067">ATP-binding</keyword>
<dbReference type="Pfam" id="PF17874">
    <property type="entry name" value="TPR_MalT"/>
    <property type="match status" value="1"/>
</dbReference>